<accession>A0A382F978</accession>
<proteinExistence type="predicted"/>
<dbReference type="Pfam" id="PF01075">
    <property type="entry name" value="Glyco_transf_9"/>
    <property type="match status" value="1"/>
</dbReference>
<keyword evidence="1" id="KW-0328">Glycosyltransferase</keyword>
<dbReference type="EMBL" id="UINC01048716">
    <property type="protein sequence ID" value="SVB59596.1"/>
    <property type="molecule type" value="Genomic_DNA"/>
</dbReference>
<dbReference type="GO" id="GO:0009244">
    <property type="term" value="P:lipopolysaccharide core region biosynthetic process"/>
    <property type="evidence" value="ECO:0007669"/>
    <property type="project" value="TreeGrafter"/>
</dbReference>
<dbReference type="GO" id="GO:0008713">
    <property type="term" value="F:ADP-heptose-lipopolysaccharide heptosyltransferase activity"/>
    <property type="evidence" value="ECO:0007669"/>
    <property type="project" value="TreeGrafter"/>
</dbReference>
<feature type="non-terminal residue" evidence="3">
    <location>
        <position position="1"/>
    </location>
</feature>
<protein>
    <submittedName>
        <fullName evidence="3">Uncharacterized protein</fullName>
    </submittedName>
</protein>
<evidence type="ECO:0000313" key="3">
    <source>
        <dbReference type="EMBL" id="SVB59596.1"/>
    </source>
</evidence>
<dbReference type="GO" id="GO:0005829">
    <property type="term" value="C:cytosol"/>
    <property type="evidence" value="ECO:0007669"/>
    <property type="project" value="TreeGrafter"/>
</dbReference>
<evidence type="ECO:0000256" key="2">
    <source>
        <dbReference type="ARBA" id="ARBA00022679"/>
    </source>
</evidence>
<dbReference type="PANTHER" id="PTHR30160">
    <property type="entry name" value="TETRAACYLDISACCHARIDE 4'-KINASE-RELATED"/>
    <property type="match status" value="1"/>
</dbReference>
<reference evidence="3" key="1">
    <citation type="submission" date="2018-05" db="EMBL/GenBank/DDBJ databases">
        <authorList>
            <person name="Lanie J.A."/>
            <person name="Ng W.-L."/>
            <person name="Kazmierczak K.M."/>
            <person name="Andrzejewski T.M."/>
            <person name="Davidsen T.M."/>
            <person name="Wayne K.J."/>
            <person name="Tettelin H."/>
            <person name="Glass J.I."/>
            <person name="Rusch D."/>
            <person name="Podicherti R."/>
            <person name="Tsui H.-C.T."/>
            <person name="Winkler M.E."/>
        </authorList>
    </citation>
    <scope>NUCLEOTIDE SEQUENCE</scope>
</reference>
<keyword evidence="2" id="KW-0808">Transferase</keyword>
<organism evidence="3">
    <name type="scientific">marine metagenome</name>
    <dbReference type="NCBI Taxonomy" id="408172"/>
    <lineage>
        <taxon>unclassified sequences</taxon>
        <taxon>metagenomes</taxon>
        <taxon>ecological metagenomes</taxon>
    </lineage>
</organism>
<dbReference type="InterPro" id="IPR002201">
    <property type="entry name" value="Glyco_trans_9"/>
</dbReference>
<dbReference type="InterPro" id="IPR051199">
    <property type="entry name" value="LPS_LOS_Heptosyltrfase"/>
</dbReference>
<name>A0A382F978_9ZZZZ</name>
<evidence type="ECO:0000256" key="1">
    <source>
        <dbReference type="ARBA" id="ARBA00022676"/>
    </source>
</evidence>
<dbReference type="AlphaFoldDB" id="A0A382F978"/>
<dbReference type="Gene3D" id="3.40.50.2000">
    <property type="entry name" value="Glycogen Phosphorylase B"/>
    <property type="match status" value="1"/>
</dbReference>
<gene>
    <name evidence="3" type="ORF">METZ01_LOCUS212450</name>
</gene>
<sequence>FDKIFIFNSSFRYTIVAKLAKIENVYQYKLFSKKNQNIIETAKIFLKKKINIEVDSNPIISLNSQIVKNTKNKYKIVDGETNIMLGVGGSGPTKRVSPEKFIQLMKLCSNKFKCKFFLAAGSNETEEQIVSKIMNSEHKDKCVTLNKLRISETLPIIKNCNISVCNDTSFSHLSAALGIETIILMTDTPLLYGNYSPKMHPILPDGEKIVSHDTLGKDKINPEKIFNKLKNILNLN</sequence>
<dbReference type="SUPFAM" id="SSF53756">
    <property type="entry name" value="UDP-Glycosyltransferase/glycogen phosphorylase"/>
    <property type="match status" value="1"/>
</dbReference>